<organism evidence="6 7">
    <name type="scientific">Ascodesmis nigricans</name>
    <dbReference type="NCBI Taxonomy" id="341454"/>
    <lineage>
        <taxon>Eukaryota</taxon>
        <taxon>Fungi</taxon>
        <taxon>Dikarya</taxon>
        <taxon>Ascomycota</taxon>
        <taxon>Pezizomycotina</taxon>
        <taxon>Pezizomycetes</taxon>
        <taxon>Pezizales</taxon>
        <taxon>Ascodesmidaceae</taxon>
        <taxon>Ascodesmis</taxon>
    </lineage>
</organism>
<dbReference type="EMBL" id="ML220114">
    <property type="protein sequence ID" value="TGZ83273.1"/>
    <property type="molecule type" value="Genomic_DNA"/>
</dbReference>
<gene>
    <name evidence="6" type="ORF">EX30DRAFT_339476</name>
</gene>
<feature type="compositionally biased region" description="Acidic residues" evidence="5">
    <location>
        <begin position="171"/>
        <end position="191"/>
    </location>
</feature>
<keyword evidence="3 4" id="KW-0539">Nucleus</keyword>
<proteinExistence type="inferred from homology"/>
<evidence type="ECO:0000256" key="3">
    <source>
        <dbReference type="ARBA" id="ARBA00023242"/>
    </source>
</evidence>
<dbReference type="Pfam" id="PF11705">
    <property type="entry name" value="RNA_pol_3_Rpc31"/>
    <property type="match status" value="1"/>
</dbReference>
<dbReference type="GO" id="GO:0005666">
    <property type="term" value="C:RNA polymerase III complex"/>
    <property type="evidence" value="ECO:0007669"/>
    <property type="project" value="UniProtKB-UniRule"/>
</dbReference>
<dbReference type="GO" id="GO:0006383">
    <property type="term" value="P:transcription by RNA polymerase III"/>
    <property type="evidence" value="ECO:0007669"/>
    <property type="project" value="UniProtKB-UniRule"/>
</dbReference>
<dbReference type="InParanoid" id="A0A4S2N2K2"/>
<dbReference type="AlphaFoldDB" id="A0A4S2N2K2"/>
<dbReference type="OrthoDB" id="5377312at2759"/>
<evidence type="ECO:0000256" key="2">
    <source>
        <dbReference type="ARBA" id="ARBA00008352"/>
    </source>
</evidence>
<feature type="compositionally biased region" description="Acidic residues" evidence="5">
    <location>
        <begin position="199"/>
        <end position="208"/>
    </location>
</feature>
<evidence type="ECO:0000313" key="7">
    <source>
        <dbReference type="Proteomes" id="UP000298138"/>
    </source>
</evidence>
<accession>A0A4S2N2K2</accession>
<comment type="subunit">
    <text evidence="4">Component of the RNA polymerase III (Pol III) complex.</text>
</comment>
<feature type="region of interest" description="Disordered" evidence="5">
    <location>
        <begin position="1"/>
        <end position="71"/>
    </location>
</feature>
<dbReference type="InterPro" id="IPR024661">
    <property type="entry name" value="RNA_pol_III_Rpc31"/>
</dbReference>
<dbReference type="PANTHER" id="PTHR15367:SF2">
    <property type="entry name" value="DNA-DIRECTED RNA POLYMERASE III SUBUNIT"/>
    <property type="match status" value="1"/>
</dbReference>
<name>A0A4S2N2K2_9PEZI</name>
<protein>
    <recommendedName>
        <fullName evidence="4">DNA-directed RNA polymerase III subunit</fullName>
    </recommendedName>
</protein>
<sequence length="217" mass="24634">MSRGGRGGFGRGRGGPGGMSLPFGDDIKPDYSVSELFPPCPQPTQTPLSKEERATISRFRSHREKIRNGPMYTVMARKRGQSDPFTDISRYSARYLRQTRRTPKLDARPYVYEFFPVELYSTIGKDEGGEGEAGKKKRLLFSSLDTLNPLEEMMSEEEAEGKVEEGGKEEVPEEDDEEEMDEFDDDDEGDYNGEQYFDGGEDYDEDMGDDRGDAYYD</sequence>
<feature type="compositionally biased region" description="Gly residues" evidence="5">
    <location>
        <begin position="1"/>
        <end position="18"/>
    </location>
</feature>
<comment type="function">
    <text evidence="4">DNA-dependent RNA polymerase catalyzes the transcription of DNA into RNA using the four ribonucleoside triphosphates as substrates. Specific peripheric component of RNA polymerase III which synthesizes small RNAs, such as 5S rRNA and tRNAs.</text>
</comment>
<feature type="region of interest" description="Disordered" evidence="5">
    <location>
        <begin position="147"/>
        <end position="217"/>
    </location>
</feature>
<evidence type="ECO:0000256" key="1">
    <source>
        <dbReference type="ARBA" id="ARBA00004123"/>
    </source>
</evidence>
<reference evidence="6 7" key="1">
    <citation type="submission" date="2019-04" db="EMBL/GenBank/DDBJ databases">
        <title>Comparative genomics and transcriptomics to analyze fruiting body development in filamentous ascomycetes.</title>
        <authorList>
            <consortium name="DOE Joint Genome Institute"/>
            <person name="Lutkenhaus R."/>
            <person name="Traeger S."/>
            <person name="Breuer J."/>
            <person name="Kuo A."/>
            <person name="Lipzen A."/>
            <person name="Pangilinan J."/>
            <person name="Dilworth D."/>
            <person name="Sandor L."/>
            <person name="Poggeler S."/>
            <person name="Barry K."/>
            <person name="Grigoriev I.V."/>
            <person name="Nowrousian M."/>
        </authorList>
    </citation>
    <scope>NUCLEOTIDE SEQUENCE [LARGE SCALE GENOMIC DNA]</scope>
    <source>
        <strain evidence="6 7">CBS 389.68</strain>
    </source>
</reference>
<dbReference type="STRING" id="341454.A0A4S2N2K2"/>
<keyword evidence="7" id="KW-1185">Reference proteome</keyword>
<evidence type="ECO:0000313" key="6">
    <source>
        <dbReference type="EMBL" id="TGZ83273.1"/>
    </source>
</evidence>
<dbReference type="Proteomes" id="UP000298138">
    <property type="component" value="Unassembled WGS sequence"/>
</dbReference>
<comment type="subcellular location">
    <subcellularLocation>
        <location evidence="1 4">Nucleus</location>
    </subcellularLocation>
</comment>
<evidence type="ECO:0000256" key="5">
    <source>
        <dbReference type="SAM" id="MobiDB-lite"/>
    </source>
</evidence>
<evidence type="ECO:0000256" key="4">
    <source>
        <dbReference type="PIRNR" id="PIRNR000777"/>
    </source>
</evidence>
<dbReference type="PIRSF" id="PIRSF000777">
    <property type="entry name" value="RNA_polIII_C31"/>
    <property type="match status" value="1"/>
</dbReference>
<comment type="similarity">
    <text evidence="2 4">Belongs to the eukaryotic RPC7 RNA polymerase subunit family.</text>
</comment>
<dbReference type="PANTHER" id="PTHR15367">
    <property type="entry name" value="DNA-DIRECTED RNA POLYMERASE III"/>
    <property type="match status" value="1"/>
</dbReference>
<feature type="compositionally biased region" description="Basic and acidic residues" evidence="5">
    <location>
        <begin position="160"/>
        <end position="170"/>
    </location>
</feature>